<gene>
    <name evidence="18" type="ordered locus">Bind_1733</name>
</gene>
<accession>B2ICT9</accession>
<dbReference type="EMBL" id="CP001016">
    <property type="protein sequence ID" value="ACB95363.1"/>
    <property type="molecule type" value="Genomic_DNA"/>
</dbReference>
<feature type="binding site" evidence="15">
    <location>
        <begin position="251"/>
        <end position="253"/>
    </location>
    <ligand>
        <name>substrate</name>
    </ligand>
</feature>
<reference evidence="18 19" key="2">
    <citation type="journal article" date="2010" name="J. Bacteriol.">
        <title>Complete genome sequence of Beijerinckia indica subsp. indica.</title>
        <authorList>
            <person name="Tamas I."/>
            <person name="Dedysh S.N."/>
            <person name="Liesack W."/>
            <person name="Stott M.B."/>
            <person name="Alam M."/>
            <person name="Murrell J.C."/>
            <person name="Dunfield P.F."/>
        </authorList>
    </citation>
    <scope>NUCLEOTIDE SEQUENCE [LARGE SCALE GENOMIC DNA]</scope>
    <source>
        <strain evidence="19">ATCC 9039 / DSM 1715 / NCIMB 8712</strain>
    </source>
</reference>
<protein>
    <recommendedName>
        <fullName evidence="5">Probable periplasmic serine endoprotease DegP-like</fullName>
        <ecNumber evidence="4">3.4.21.107</ecNumber>
    </recommendedName>
    <alternativeName>
        <fullName evidence="13">Protease Do</fullName>
    </alternativeName>
</protein>
<dbReference type="Proteomes" id="UP000001695">
    <property type="component" value="Chromosome"/>
</dbReference>
<dbReference type="PROSITE" id="PS50106">
    <property type="entry name" value="PDZ"/>
    <property type="match status" value="2"/>
</dbReference>
<evidence type="ECO:0000256" key="13">
    <source>
        <dbReference type="ARBA" id="ARBA00032850"/>
    </source>
</evidence>
<evidence type="ECO:0000256" key="9">
    <source>
        <dbReference type="ARBA" id="ARBA00022764"/>
    </source>
</evidence>
<dbReference type="InterPro" id="IPR009003">
    <property type="entry name" value="Peptidase_S1_PA"/>
</dbReference>
<comment type="catalytic activity">
    <reaction evidence="1">
        <text>Acts on substrates that are at least partially unfolded. The cleavage site P1 residue is normally between a pair of hydrophobic residues, such as Val-|-Val.</text>
        <dbReference type="EC" id="3.4.21.107"/>
    </reaction>
</comment>
<dbReference type="SMART" id="SM00228">
    <property type="entry name" value="PDZ"/>
    <property type="match status" value="2"/>
</dbReference>
<dbReference type="Pfam" id="PF00595">
    <property type="entry name" value="PDZ"/>
    <property type="match status" value="1"/>
</dbReference>
<dbReference type="HOGENOM" id="CLU_020120_1_0_5"/>
<keyword evidence="11" id="KW-0720">Serine protease</keyword>
<feature type="active site" description="Charge relay system" evidence="14">
    <location>
        <position position="253"/>
    </location>
</feature>
<dbReference type="InterPro" id="IPR036034">
    <property type="entry name" value="PDZ_sf"/>
</dbReference>
<evidence type="ECO:0000256" key="2">
    <source>
        <dbReference type="ARBA" id="ARBA00004418"/>
    </source>
</evidence>
<dbReference type="Pfam" id="PF13365">
    <property type="entry name" value="Trypsin_2"/>
    <property type="match status" value="1"/>
</dbReference>
<dbReference type="PANTHER" id="PTHR22939:SF130">
    <property type="entry name" value="PERIPLASMIC SERINE ENDOPROTEASE DEGP-LIKE-RELATED"/>
    <property type="match status" value="1"/>
</dbReference>
<dbReference type="GO" id="GO:0004252">
    <property type="term" value="F:serine-type endopeptidase activity"/>
    <property type="evidence" value="ECO:0007669"/>
    <property type="project" value="InterPro"/>
</dbReference>
<dbReference type="Pfam" id="PF13180">
    <property type="entry name" value="PDZ_2"/>
    <property type="match status" value="1"/>
</dbReference>
<keyword evidence="19" id="KW-1185">Reference proteome</keyword>
<dbReference type="Gene3D" id="2.30.42.10">
    <property type="match status" value="2"/>
</dbReference>
<dbReference type="GO" id="GO:0006508">
    <property type="term" value="P:proteolysis"/>
    <property type="evidence" value="ECO:0007669"/>
    <property type="project" value="UniProtKB-KW"/>
</dbReference>
<keyword evidence="10" id="KW-0378">Hydrolase</keyword>
<proteinExistence type="inferred from homology"/>
<dbReference type="InterPro" id="IPR011782">
    <property type="entry name" value="Pept_S1C_Do"/>
</dbReference>
<evidence type="ECO:0000313" key="19">
    <source>
        <dbReference type="Proteomes" id="UP000001695"/>
    </source>
</evidence>
<feature type="binding site" evidence="15">
    <location>
        <position position="179"/>
    </location>
    <ligand>
        <name>substrate</name>
    </ligand>
</feature>
<evidence type="ECO:0000256" key="14">
    <source>
        <dbReference type="PIRSR" id="PIRSR611782-1"/>
    </source>
</evidence>
<dbReference type="OrthoDB" id="7358927at2"/>
<dbReference type="STRING" id="395963.Bind_1733"/>
<feature type="active site" description="Charge relay system" evidence="14">
    <location>
        <position position="149"/>
    </location>
</feature>
<evidence type="ECO:0000256" key="11">
    <source>
        <dbReference type="ARBA" id="ARBA00022825"/>
    </source>
</evidence>
<feature type="domain" description="PDZ" evidence="17">
    <location>
        <begin position="297"/>
        <end position="388"/>
    </location>
</feature>
<comment type="similarity">
    <text evidence="3">Belongs to the peptidase S1C family.</text>
</comment>
<name>B2ICT9_BEII9</name>
<sequence>MGLARRFLPVSFPLPVRPARGRALRFGSSLALSLTSGLMLATTSLPPFTLVEAQARGPESLADLSAAVSDAVVNISATQTVDEKRPGNGPQLEPGTPFDDLFEEFFRRRQQRGGGGGGGAVPRPHERRSNSLGSGFVIDPAGIIITNNHVIADANEVTVIFTDGQKLKAQVLGKDAKVDVAVLKVKPEKPLKAVKFGDSEVMRVGDWVIAVGNPFGLGGTVTAGIVSARNRNIDSGPYDNYIQTDAAINKGNSGGPLFNMAGEVIGINTAILSPSGGSIGIGFATPASMVVPIVEQLQKFGETRRGWLGVRIQNVDDTIAESLNLGTARGALIAGVDDKGPAKSAGLSAGDVIVKFDGTAIKESRDLPKLVAMAAVGKDVPVVLIRQGKEITKNVKLGRLEDNEKQASLNTPDRDESALGSASQRVLGMSLSALTDEARQKFAIRDTVASGVVITDVDPESAAAEKHIQPGELVVEINQDAVKTPAEINKKLQSLKEQGKKSALLLVSNGQGEVRFVALAIP</sequence>
<reference evidence="19" key="1">
    <citation type="submission" date="2008-03" db="EMBL/GenBank/DDBJ databases">
        <title>Complete sequence of chromosome of Beijerinckia indica subsp. indica ATCC 9039.</title>
        <authorList>
            <consortium name="US DOE Joint Genome Institute"/>
            <person name="Copeland A."/>
            <person name="Lucas S."/>
            <person name="Lapidus A."/>
            <person name="Glavina del Rio T."/>
            <person name="Dalin E."/>
            <person name="Tice H."/>
            <person name="Bruce D."/>
            <person name="Goodwin L."/>
            <person name="Pitluck S."/>
            <person name="LaButti K."/>
            <person name="Schmutz J."/>
            <person name="Larimer F."/>
            <person name="Land M."/>
            <person name="Hauser L."/>
            <person name="Kyrpides N."/>
            <person name="Mikhailova N."/>
            <person name="Dunfield P.F."/>
            <person name="Dedysh S.N."/>
            <person name="Liesack W."/>
            <person name="Saw J.H."/>
            <person name="Alam M."/>
            <person name="Chen Y."/>
            <person name="Murrell J.C."/>
            <person name="Richardson P."/>
        </authorList>
    </citation>
    <scope>NUCLEOTIDE SEQUENCE [LARGE SCALE GENOMIC DNA]</scope>
    <source>
        <strain evidence="19">ATCC 9039 / DSM 1715 / NCIMB 8712</strain>
    </source>
</reference>
<organism evidence="18 19">
    <name type="scientific">Beijerinckia indica subsp. indica (strain ATCC 9039 / DSM 1715 / NCIMB 8712)</name>
    <dbReference type="NCBI Taxonomy" id="395963"/>
    <lineage>
        <taxon>Bacteria</taxon>
        <taxon>Pseudomonadati</taxon>
        <taxon>Pseudomonadota</taxon>
        <taxon>Alphaproteobacteria</taxon>
        <taxon>Hyphomicrobiales</taxon>
        <taxon>Beijerinckiaceae</taxon>
        <taxon>Beijerinckia</taxon>
    </lineage>
</organism>
<evidence type="ECO:0000256" key="12">
    <source>
        <dbReference type="ARBA" id="ARBA00023016"/>
    </source>
</evidence>
<feature type="binding site" evidence="15">
    <location>
        <position position="149"/>
    </location>
    <ligand>
        <name>substrate</name>
    </ligand>
</feature>
<dbReference type="PANTHER" id="PTHR22939">
    <property type="entry name" value="SERINE PROTEASE FAMILY S1C HTRA-RELATED"/>
    <property type="match status" value="1"/>
</dbReference>
<feature type="domain" description="PDZ" evidence="17">
    <location>
        <begin position="416"/>
        <end position="510"/>
    </location>
</feature>
<dbReference type="FunFam" id="2.40.10.120:FF:000007">
    <property type="entry name" value="Periplasmic serine endoprotease DegP-like"/>
    <property type="match status" value="1"/>
</dbReference>
<dbReference type="RefSeq" id="WP_012384720.1">
    <property type="nucleotide sequence ID" value="NC_010581.1"/>
</dbReference>
<dbReference type="GO" id="GO:0016491">
    <property type="term" value="F:oxidoreductase activity"/>
    <property type="evidence" value="ECO:0007669"/>
    <property type="project" value="UniProtKB-KW"/>
</dbReference>
<dbReference type="EC" id="3.4.21.107" evidence="4"/>
<comment type="subcellular location">
    <subcellularLocation>
        <location evidence="2">Periplasm</location>
    </subcellularLocation>
</comment>
<dbReference type="NCBIfam" id="TIGR02037">
    <property type="entry name" value="degP_htrA_DO"/>
    <property type="match status" value="1"/>
</dbReference>
<dbReference type="InterPro" id="IPR001478">
    <property type="entry name" value="PDZ"/>
</dbReference>
<keyword evidence="18" id="KW-0560">Oxidoreductase</keyword>
<evidence type="ECO:0000259" key="17">
    <source>
        <dbReference type="PROSITE" id="PS50106"/>
    </source>
</evidence>
<feature type="region of interest" description="Disordered" evidence="16">
    <location>
        <begin position="110"/>
        <end position="133"/>
    </location>
</feature>
<keyword evidence="12" id="KW-0346">Stress response</keyword>
<dbReference type="eggNOG" id="COG0265">
    <property type="taxonomic scope" value="Bacteria"/>
</dbReference>
<keyword evidence="6 18" id="KW-0645">Protease</keyword>
<dbReference type="CDD" id="cd10839">
    <property type="entry name" value="cpPDZ1_DegP-like"/>
    <property type="match status" value="1"/>
</dbReference>
<evidence type="ECO:0000256" key="8">
    <source>
        <dbReference type="ARBA" id="ARBA00022737"/>
    </source>
</evidence>
<evidence type="ECO:0000313" key="18">
    <source>
        <dbReference type="EMBL" id="ACB95363.1"/>
    </source>
</evidence>
<evidence type="ECO:0000256" key="6">
    <source>
        <dbReference type="ARBA" id="ARBA00022670"/>
    </source>
</evidence>
<keyword evidence="9" id="KW-0574">Periplasm</keyword>
<evidence type="ECO:0000256" key="16">
    <source>
        <dbReference type="SAM" id="MobiDB-lite"/>
    </source>
</evidence>
<dbReference type="AlphaFoldDB" id="B2ICT9"/>
<evidence type="ECO:0000256" key="15">
    <source>
        <dbReference type="PIRSR" id="PIRSR611782-2"/>
    </source>
</evidence>
<dbReference type="PRINTS" id="PR00834">
    <property type="entry name" value="PROTEASES2C"/>
</dbReference>
<feature type="active site" description="Charge relay system" evidence="14">
    <location>
        <position position="179"/>
    </location>
</feature>
<dbReference type="InterPro" id="IPR001940">
    <property type="entry name" value="Peptidase_S1C"/>
</dbReference>
<dbReference type="SUPFAM" id="SSF50494">
    <property type="entry name" value="Trypsin-like serine proteases"/>
    <property type="match status" value="1"/>
</dbReference>
<keyword evidence="7" id="KW-0732">Signal</keyword>
<evidence type="ECO:0000256" key="1">
    <source>
        <dbReference type="ARBA" id="ARBA00001772"/>
    </source>
</evidence>
<dbReference type="KEGG" id="bid:Bind_1733"/>
<evidence type="ECO:0000256" key="7">
    <source>
        <dbReference type="ARBA" id="ARBA00022729"/>
    </source>
</evidence>
<dbReference type="SUPFAM" id="SSF50156">
    <property type="entry name" value="PDZ domain-like"/>
    <property type="match status" value="2"/>
</dbReference>
<dbReference type="GO" id="GO:0042597">
    <property type="term" value="C:periplasmic space"/>
    <property type="evidence" value="ECO:0007669"/>
    <property type="project" value="UniProtKB-SubCell"/>
</dbReference>
<evidence type="ECO:0000256" key="3">
    <source>
        <dbReference type="ARBA" id="ARBA00010541"/>
    </source>
</evidence>
<evidence type="ECO:0000256" key="5">
    <source>
        <dbReference type="ARBA" id="ARBA00013958"/>
    </source>
</evidence>
<keyword evidence="8" id="KW-0677">Repeat</keyword>
<evidence type="ECO:0000256" key="4">
    <source>
        <dbReference type="ARBA" id="ARBA00013035"/>
    </source>
</evidence>
<dbReference type="Gene3D" id="2.40.10.120">
    <property type="match status" value="1"/>
</dbReference>
<evidence type="ECO:0000256" key="10">
    <source>
        <dbReference type="ARBA" id="ARBA00022801"/>
    </source>
</evidence>